<feature type="compositionally biased region" description="Polar residues" evidence="6">
    <location>
        <begin position="576"/>
        <end position="596"/>
    </location>
</feature>
<feature type="compositionally biased region" description="Low complexity" evidence="6">
    <location>
        <begin position="670"/>
        <end position="695"/>
    </location>
</feature>
<evidence type="ECO:0000256" key="1">
    <source>
        <dbReference type="ARBA" id="ARBA00022723"/>
    </source>
</evidence>
<feature type="compositionally biased region" description="Polar residues" evidence="6">
    <location>
        <begin position="513"/>
        <end position="529"/>
    </location>
</feature>
<dbReference type="InterPro" id="IPR013087">
    <property type="entry name" value="Znf_C2H2_type"/>
</dbReference>
<dbReference type="PANTHER" id="PTHR23057">
    <property type="entry name" value="JUXTAPOSED WITH ANOTHER ZINC FINGER PROTEIN 1"/>
    <property type="match status" value="1"/>
</dbReference>
<keyword evidence="4" id="KW-0862">Zinc</keyword>
<feature type="compositionally biased region" description="Low complexity" evidence="6">
    <location>
        <begin position="141"/>
        <end position="160"/>
    </location>
</feature>
<comment type="caution">
    <text evidence="8">The sequence shown here is derived from an EMBL/GenBank/DDBJ whole genome shotgun (WGS) entry which is preliminary data.</text>
</comment>
<proteinExistence type="predicted"/>
<dbReference type="PROSITE" id="PS50157">
    <property type="entry name" value="ZINC_FINGER_C2H2_2"/>
    <property type="match status" value="1"/>
</dbReference>
<feature type="compositionally biased region" description="Low complexity" evidence="6">
    <location>
        <begin position="496"/>
        <end position="512"/>
    </location>
</feature>
<gene>
    <name evidence="8" type="primary">SFP1</name>
    <name evidence="8" type="ORF">GGI25_006312</name>
</gene>
<name>A0A9W8G0N2_9FUNG</name>
<evidence type="ECO:0000313" key="9">
    <source>
        <dbReference type="Proteomes" id="UP001151518"/>
    </source>
</evidence>
<protein>
    <submittedName>
        <fullName evidence="8">Transcriptional regulator of ribosomal biogenesis proteins</fullName>
    </submittedName>
</protein>
<evidence type="ECO:0000256" key="5">
    <source>
        <dbReference type="PROSITE-ProRule" id="PRU00042"/>
    </source>
</evidence>
<feature type="compositionally biased region" description="Low complexity" evidence="6">
    <location>
        <begin position="534"/>
        <end position="555"/>
    </location>
</feature>
<feature type="region of interest" description="Disordered" evidence="6">
    <location>
        <begin position="489"/>
        <end position="695"/>
    </location>
</feature>
<keyword evidence="1" id="KW-0479">Metal-binding</keyword>
<dbReference type="GO" id="GO:0008270">
    <property type="term" value="F:zinc ion binding"/>
    <property type="evidence" value="ECO:0007669"/>
    <property type="project" value="UniProtKB-KW"/>
</dbReference>
<dbReference type="Gene3D" id="3.30.160.60">
    <property type="entry name" value="Classic Zinc Finger"/>
    <property type="match status" value="2"/>
</dbReference>
<evidence type="ECO:0000259" key="7">
    <source>
        <dbReference type="PROSITE" id="PS50157"/>
    </source>
</evidence>
<evidence type="ECO:0000256" key="4">
    <source>
        <dbReference type="ARBA" id="ARBA00022833"/>
    </source>
</evidence>
<evidence type="ECO:0000256" key="2">
    <source>
        <dbReference type="ARBA" id="ARBA00022737"/>
    </source>
</evidence>
<evidence type="ECO:0000256" key="6">
    <source>
        <dbReference type="SAM" id="MobiDB-lite"/>
    </source>
</evidence>
<dbReference type="EMBL" id="JANBTW010000170">
    <property type="protein sequence ID" value="KAJ2668931.1"/>
    <property type="molecule type" value="Genomic_DNA"/>
</dbReference>
<reference evidence="8" key="1">
    <citation type="submission" date="2022-07" db="EMBL/GenBank/DDBJ databases">
        <title>Phylogenomic reconstructions and comparative analyses of Kickxellomycotina fungi.</title>
        <authorList>
            <person name="Reynolds N.K."/>
            <person name="Stajich J.E."/>
            <person name="Barry K."/>
            <person name="Grigoriev I.V."/>
            <person name="Crous P."/>
            <person name="Smith M.E."/>
        </authorList>
    </citation>
    <scope>NUCLEOTIDE SEQUENCE</scope>
    <source>
        <strain evidence="8">NRRL 3115</strain>
    </source>
</reference>
<keyword evidence="2" id="KW-0677">Repeat</keyword>
<evidence type="ECO:0000313" key="8">
    <source>
        <dbReference type="EMBL" id="KAJ2668931.1"/>
    </source>
</evidence>
<feature type="compositionally biased region" description="Low complexity" evidence="6">
    <location>
        <begin position="607"/>
        <end position="653"/>
    </location>
</feature>
<dbReference type="PROSITE" id="PS00028">
    <property type="entry name" value="ZINC_FINGER_C2H2_1"/>
    <property type="match status" value="2"/>
</dbReference>
<evidence type="ECO:0000256" key="3">
    <source>
        <dbReference type="ARBA" id="ARBA00022771"/>
    </source>
</evidence>
<dbReference type="GO" id="GO:0005634">
    <property type="term" value="C:nucleus"/>
    <property type="evidence" value="ECO:0007669"/>
    <property type="project" value="TreeGrafter"/>
</dbReference>
<organism evidence="8 9">
    <name type="scientific">Coemansia spiralis</name>
    <dbReference type="NCBI Taxonomy" id="417178"/>
    <lineage>
        <taxon>Eukaryota</taxon>
        <taxon>Fungi</taxon>
        <taxon>Fungi incertae sedis</taxon>
        <taxon>Zoopagomycota</taxon>
        <taxon>Kickxellomycotina</taxon>
        <taxon>Kickxellomycetes</taxon>
        <taxon>Kickxellales</taxon>
        <taxon>Kickxellaceae</taxon>
        <taxon>Coemansia</taxon>
    </lineage>
</organism>
<feature type="domain" description="C2H2-type" evidence="7">
    <location>
        <begin position="388"/>
        <end position="418"/>
    </location>
</feature>
<dbReference type="InterPro" id="IPR051580">
    <property type="entry name" value="ZnF-Chromatin_assoc"/>
</dbReference>
<dbReference type="InterPro" id="IPR036236">
    <property type="entry name" value="Znf_C2H2_sf"/>
</dbReference>
<dbReference type="PANTHER" id="PTHR23057:SF0">
    <property type="entry name" value="JUXTAPOSED WITH ANOTHER ZINC FINGER PROTEIN 1"/>
    <property type="match status" value="1"/>
</dbReference>
<dbReference type="AlphaFoldDB" id="A0A9W8G0N2"/>
<dbReference type="Proteomes" id="UP001151518">
    <property type="component" value="Unassembled WGS sequence"/>
</dbReference>
<feature type="region of interest" description="Disordered" evidence="6">
    <location>
        <begin position="140"/>
        <end position="166"/>
    </location>
</feature>
<feature type="region of interest" description="Disordered" evidence="6">
    <location>
        <begin position="185"/>
        <end position="204"/>
    </location>
</feature>
<keyword evidence="3 5" id="KW-0863">Zinc-finger</keyword>
<dbReference type="OrthoDB" id="3269380at2759"/>
<accession>A0A9W8G0N2</accession>
<sequence>MALADEDFYYPRDLEASFCRDFSCCGLILNDLHDLLQHYEECHVRFEDDEAQPDLGDDCFFDEEWAPVSNCLTSPTAAHTASVADLTSFGLSLEQQLILSAATTATATSTAVPSPELSAKDNLAAAPASTLLHKTAGANLASRPRLSTPPLSPSNTASSSVINSPHEAAMPYPIDTAMASRKRSAAVSVAASPEPGEQSPIKRRVTFSNASNPADDALSAAVSPTMDLAFPNSVLGLYDDDIIAAIASATDPLFLSGAAAAAAAANGHKSNKSNNSRNSFAAATNGNDIVATSASLAEAATAAVNAVTFEDSEDCIHLPPSVTAAMAGAVAAAAAAKAHGLLPRDDKPYRCPISGCDKAYKNPNGLKYHNLHGHCNMAEETQNASKPYRCRVPECYKAYKNLNGLKYHVQHAHCAMIPSIRDLPPNASPAEVAAAVAAAAAAAAAAASSSSSSVLTASTSAASTPATSPLLGSKNNSSAINAPATSQALRSVGSISRPSSMQQQTSSSTVPSANISLTQNRPAAASTSLGPRMTPAATTQSANSNTTNSSPAASAVRKGPVAINGNSRPNALPLRTPQQQHQLQRINSGNAPTSRTPGPRLVQPANRRPQPLTAAAPRPRPANSTSATSSISGGAHVQPKAATSTSASQQQQQLVRRPPAQGTTNAQKTAPSSPAASVAGSAQPPRQQAQATASC</sequence>
<dbReference type="SUPFAM" id="SSF57667">
    <property type="entry name" value="beta-beta-alpha zinc fingers"/>
    <property type="match status" value="1"/>
</dbReference>
<dbReference type="SMART" id="SM00355">
    <property type="entry name" value="ZnF_C2H2"/>
    <property type="match status" value="2"/>
</dbReference>